<evidence type="ECO:0000313" key="1">
    <source>
        <dbReference type="EMBL" id="MDQ0578884.1"/>
    </source>
</evidence>
<organism evidence="1 2">
    <name type="scientific">Streptomyces rishiriensis</name>
    <dbReference type="NCBI Taxonomy" id="68264"/>
    <lineage>
        <taxon>Bacteria</taxon>
        <taxon>Bacillati</taxon>
        <taxon>Actinomycetota</taxon>
        <taxon>Actinomycetes</taxon>
        <taxon>Kitasatosporales</taxon>
        <taxon>Streptomycetaceae</taxon>
        <taxon>Streptomyces</taxon>
    </lineage>
</organism>
<gene>
    <name evidence="1" type="ORF">QF030_001062</name>
</gene>
<proteinExistence type="predicted"/>
<reference evidence="1 2" key="1">
    <citation type="submission" date="2023-07" db="EMBL/GenBank/DDBJ databases">
        <title>Comparative genomics of wheat-associated soil bacteria to identify genetic determinants of phenazine resistance.</title>
        <authorList>
            <person name="Mouncey N."/>
        </authorList>
    </citation>
    <scope>NUCLEOTIDE SEQUENCE [LARGE SCALE GENOMIC DNA]</scope>
    <source>
        <strain evidence="1 2">B2I6</strain>
    </source>
</reference>
<sequence length="29" mass="3043">MRRTALLAVCALLSAAATGFFTTSAVRSR</sequence>
<dbReference type="EMBL" id="JAUSWV010000002">
    <property type="protein sequence ID" value="MDQ0578884.1"/>
    <property type="molecule type" value="Genomic_DNA"/>
</dbReference>
<evidence type="ECO:0000313" key="2">
    <source>
        <dbReference type="Proteomes" id="UP001230654"/>
    </source>
</evidence>
<name>A0ABU0NIG7_STRRH</name>
<protein>
    <submittedName>
        <fullName evidence="1">Uncharacterized protein</fullName>
    </submittedName>
</protein>
<dbReference type="Proteomes" id="UP001230654">
    <property type="component" value="Unassembled WGS sequence"/>
</dbReference>
<comment type="caution">
    <text evidence="1">The sequence shown here is derived from an EMBL/GenBank/DDBJ whole genome shotgun (WGS) entry which is preliminary data.</text>
</comment>
<accession>A0ABU0NIG7</accession>
<keyword evidence="2" id="KW-1185">Reference proteome</keyword>